<feature type="region of interest" description="Disordered" evidence="1">
    <location>
        <begin position="329"/>
        <end position="363"/>
    </location>
</feature>
<evidence type="ECO:0000313" key="3">
    <source>
        <dbReference type="Proteomes" id="UP000267821"/>
    </source>
</evidence>
<feature type="compositionally biased region" description="Basic and acidic residues" evidence="1">
    <location>
        <begin position="66"/>
        <end position="76"/>
    </location>
</feature>
<proteinExistence type="predicted"/>
<dbReference type="Proteomes" id="UP000267821">
    <property type="component" value="Unassembled WGS sequence"/>
</dbReference>
<reference evidence="2 3" key="1">
    <citation type="journal article" date="2018" name="Nat. Ecol. Evol.">
        <title>Pezizomycetes genomes reveal the molecular basis of ectomycorrhizal truffle lifestyle.</title>
        <authorList>
            <person name="Murat C."/>
            <person name="Payen T."/>
            <person name="Noel B."/>
            <person name="Kuo A."/>
            <person name="Morin E."/>
            <person name="Chen J."/>
            <person name="Kohler A."/>
            <person name="Krizsan K."/>
            <person name="Balestrini R."/>
            <person name="Da Silva C."/>
            <person name="Montanini B."/>
            <person name="Hainaut M."/>
            <person name="Levati E."/>
            <person name="Barry K.W."/>
            <person name="Belfiori B."/>
            <person name="Cichocki N."/>
            <person name="Clum A."/>
            <person name="Dockter R.B."/>
            <person name="Fauchery L."/>
            <person name="Guy J."/>
            <person name="Iotti M."/>
            <person name="Le Tacon F."/>
            <person name="Lindquist E.A."/>
            <person name="Lipzen A."/>
            <person name="Malagnac F."/>
            <person name="Mello A."/>
            <person name="Molinier V."/>
            <person name="Miyauchi S."/>
            <person name="Poulain J."/>
            <person name="Riccioni C."/>
            <person name="Rubini A."/>
            <person name="Sitrit Y."/>
            <person name="Splivallo R."/>
            <person name="Traeger S."/>
            <person name="Wang M."/>
            <person name="Zifcakova L."/>
            <person name="Wipf D."/>
            <person name="Zambonelli A."/>
            <person name="Paolocci F."/>
            <person name="Nowrousian M."/>
            <person name="Ottonello S."/>
            <person name="Baldrian P."/>
            <person name="Spatafora J.W."/>
            <person name="Henrissat B."/>
            <person name="Nagy L.G."/>
            <person name="Aury J.M."/>
            <person name="Wincker P."/>
            <person name="Grigoriev I.V."/>
            <person name="Bonfante P."/>
            <person name="Martin F.M."/>
        </authorList>
    </citation>
    <scope>NUCLEOTIDE SEQUENCE [LARGE SCALE GENOMIC DNA]</scope>
    <source>
        <strain evidence="2 3">ATCC MYA-4762</strain>
    </source>
</reference>
<gene>
    <name evidence="2" type="ORF">L211DRAFT_849558</name>
</gene>
<name>A0A3N4LQN2_9PEZI</name>
<organism evidence="2 3">
    <name type="scientific">Terfezia boudieri ATCC MYA-4762</name>
    <dbReference type="NCBI Taxonomy" id="1051890"/>
    <lineage>
        <taxon>Eukaryota</taxon>
        <taxon>Fungi</taxon>
        <taxon>Dikarya</taxon>
        <taxon>Ascomycota</taxon>
        <taxon>Pezizomycotina</taxon>
        <taxon>Pezizomycetes</taxon>
        <taxon>Pezizales</taxon>
        <taxon>Pezizaceae</taxon>
        <taxon>Terfezia</taxon>
    </lineage>
</organism>
<evidence type="ECO:0000313" key="2">
    <source>
        <dbReference type="EMBL" id="RPB23572.1"/>
    </source>
</evidence>
<feature type="compositionally biased region" description="Polar residues" evidence="1">
    <location>
        <begin position="82"/>
        <end position="97"/>
    </location>
</feature>
<feature type="region of interest" description="Disordered" evidence="1">
    <location>
        <begin position="253"/>
        <end position="296"/>
    </location>
</feature>
<keyword evidence="3" id="KW-1185">Reference proteome</keyword>
<feature type="region of interest" description="Disordered" evidence="1">
    <location>
        <begin position="168"/>
        <end position="190"/>
    </location>
</feature>
<sequence length="363" mass="39842">MKEAITLLNRHMANQLKSPSKQIADIAQLYLRTRPEPPPLAPAPFIPIHTDIPPSPPPAPPVIHTDISEDPKKDSYVKGNEPFNNKGTSNQPLNASQHRNEAEDIEDGTPPPTPKAESNPGKSITKGHGKFAKPTSTKETASRKQSQGKARIELKQSQEVEVMSQCTVKDPHDQSQNICDPIKPTYNVSDETERREVDPDIHMINNTDDCQLDKPERINAFLAQDTVEAKVIAAMVEKQASAQKGVIKHVGAYRGPPKRAEGIIGTRQPTPPHQPDGRSSVKYTRRTTPPHMEHTRQITLPRQTTLPYHPGTGANATPISNRRLSRQLIPGTGANASPIPPATGKTTPTEHLMDGKPGRIQRT</sequence>
<feature type="compositionally biased region" description="Pro residues" evidence="1">
    <location>
        <begin position="36"/>
        <end position="45"/>
    </location>
</feature>
<feature type="compositionally biased region" description="Polar residues" evidence="1">
    <location>
        <begin position="134"/>
        <end position="148"/>
    </location>
</feature>
<dbReference type="EMBL" id="ML121545">
    <property type="protein sequence ID" value="RPB23572.1"/>
    <property type="molecule type" value="Genomic_DNA"/>
</dbReference>
<feature type="region of interest" description="Disordered" evidence="1">
    <location>
        <begin position="34"/>
        <end position="152"/>
    </location>
</feature>
<evidence type="ECO:0000256" key="1">
    <source>
        <dbReference type="SAM" id="MobiDB-lite"/>
    </source>
</evidence>
<accession>A0A3N4LQN2</accession>
<dbReference type="AlphaFoldDB" id="A0A3N4LQN2"/>
<dbReference type="InParanoid" id="A0A3N4LQN2"/>
<feature type="region of interest" description="Disordered" evidence="1">
    <location>
        <begin position="301"/>
        <end position="320"/>
    </location>
</feature>
<protein>
    <submittedName>
        <fullName evidence="2">Uncharacterized protein</fullName>
    </submittedName>
</protein>